<feature type="domain" description="Alpha/beta hydrolase fold-3" evidence="3">
    <location>
        <begin position="84"/>
        <end position="294"/>
    </location>
</feature>
<keyword evidence="2 4" id="KW-0378">Hydrolase</keyword>
<dbReference type="Gene3D" id="3.40.50.1820">
    <property type="entry name" value="alpha/beta hydrolase"/>
    <property type="match status" value="1"/>
</dbReference>
<evidence type="ECO:0000313" key="4">
    <source>
        <dbReference type="EMBL" id="ORY93245.1"/>
    </source>
</evidence>
<dbReference type="InterPro" id="IPR029058">
    <property type="entry name" value="AB_hydrolase_fold"/>
</dbReference>
<dbReference type="InterPro" id="IPR050300">
    <property type="entry name" value="GDXG_lipolytic_enzyme"/>
</dbReference>
<name>A0A1X2H4C9_SYNRA</name>
<dbReference type="Proteomes" id="UP000242180">
    <property type="component" value="Unassembled WGS sequence"/>
</dbReference>
<protein>
    <submittedName>
        <fullName evidence="4">Alpha/Beta hydrolase protein</fullName>
    </submittedName>
</protein>
<evidence type="ECO:0000259" key="3">
    <source>
        <dbReference type="Pfam" id="PF07859"/>
    </source>
</evidence>
<dbReference type="FunCoup" id="A0A1X2H4C9">
    <property type="interactions" value="94"/>
</dbReference>
<dbReference type="EMBL" id="MCGN01000009">
    <property type="protein sequence ID" value="ORY93245.1"/>
    <property type="molecule type" value="Genomic_DNA"/>
</dbReference>
<accession>A0A1X2H4C9</accession>
<dbReference type="Pfam" id="PF07859">
    <property type="entry name" value="Abhydrolase_3"/>
    <property type="match status" value="1"/>
</dbReference>
<dbReference type="InParanoid" id="A0A1X2H4C9"/>
<dbReference type="InterPro" id="IPR002168">
    <property type="entry name" value="Lipase_GDXG_HIS_AS"/>
</dbReference>
<sequence>MSSREPQLHPTYAECERTGPRLPFDTMSLTEIRALSTKMFKETIAKLSLPPMHKEELFIDSHGRSIELIITRPPGTENTELPVLLFLHGGGFVLCDKFSHHTIVNDIVEKSNVAVVFVEYSLAPEHPFPAGLEDCYTAFHWIIEHGKEHHLDPSRIAVGGDSAGGNFTAALSLKLKDAGEEKLMKSQILIYPATMLAKEHFESYDLFGHLTVSLDSLQFFNRNYLPGPVQEVDDKYALPGLATDDDLKGLPPALVITAESDILRDEGEAYAHRLNAAGVETSMVRILGAPHGYISMSFNTPQYRHSLALITAFLHETLKQ</sequence>
<evidence type="ECO:0000313" key="5">
    <source>
        <dbReference type="Proteomes" id="UP000242180"/>
    </source>
</evidence>
<dbReference type="OrthoDB" id="408631at2759"/>
<dbReference type="PANTHER" id="PTHR48081:SF8">
    <property type="entry name" value="ALPHA_BETA HYDROLASE FOLD-3 DOMAIN-CONTAINING PROTEIN-RELATED"/>
    <property type="match status" value="1"/>
</dbReference>
<dbReference type="OMA" id="DHQEVKP"/>
<keyword evidence="5" id="KW-1185">Reference proteome</keyword>
<organism evidence="4 5">
    <name type="scientific">Syncephalastrum racemosum</name>
    <name type="common">Filamentous fungus</name>
    <dbReference type="NCBI Taxonomy" id="13706"/>
    <lineage>
        <taxon>Eukaryota</taxon>
        <taxon>Fungi</taxon>
        <taxon>Fungi incertae sedis</taxon>
        <taxon>Mucoromycota</taxon>
        <taxon>Mucoromycotina</taxon>
        <taxon>Mucoromycetes</taxon>
        <taxon>Mucorales</taxon>
        <taxon>Syncephalastraceae</taxon>
        <taxon>Syncephalastrum</taxon>
    </lineage>
</organism>
<dbReference type="PANTHER" id="PTHR48081">
    <property type="entry name" value="AB HYDROLASE SUPERFAMILY PROTEIN C4A8.06C"/>
    <property type="match status" value="1"/>
</dbReference>
<dbReference type="SUPFAM" id="SSF53474">
    <property type="entry name" value="alpha/beta-Hydrolases"/>
    <property type="match status" value="1"/>
</dbReference>
<comment type="caution">
    <text evidence="4">The sequence shown here is derived from an EMBL/GenBank/DDBJ whole genome shotgun (WGS) entry which is preliminary data.</text>
</comment>
<dbReference type="InterPro" id="IPR013094">
    <property type="entry name" value="AB_hydrolase_3"/>
</dbReference>
<dbReference type="AlphaFoldDB" id="A0A1X2H4C9"/>
<dbReference type="GO" id="GO:0016787">
    <property type="term" value="F:hydrolase activity"/>
    <property type="evidence" value="ECO:0007669"/>
    <property type="project" value="UniProtKB-KW"/>
</dbReference>
<reference evidence="4 5" key="1">
    <citation type="submission" date="2016-07" db="EMBL/GenBank/DDBJ databases">
        <title>Pervasive Adenine N6-methylation of Active Genes in Fungi.</title>
        <authorList>
            <consortium name="DOE Joint Genome Institute"/>
            <person name="Mondo S.J."/>
            <person name="Dannebaum R.O."/>
            <person name="Kuo R.C."/>
            <person name="Labutti K."/>
            <person name="Haridas S."/>
            <person name="Kuo A."/>
            <person name="Salamov A."/>
            <person name="Ahrendt S.R."/>
            <person name="Lipzen A."/>
            <person name="Sullivan W."/>
            <person name="Andreopoulos W.B."/>
            <person name="Clum A."/>
            <person name="Lindquist E."/>
            <person name="Daum C."/>
            <person name="Ramamoorthy G.K."/>
            <person name="Gryganskyi A."/>
            <person name="Culley D."/>
            <person name="Magnuson J.K."/>
            <person name="James T.Y."/>
            <person name="O'Malley M.A."/>
            <person name="Stajich J.E."/>
            <person name="Spatafora J.W."/>
            <person name="Visel A."/>
            <person name="Grigoriev I.V."/>
        </authorList>
    </citation>
    <scope>NUCLEOTIDE SEQUENCE [LARGE SCALE GENOMIC DNA]</scope>
    <source>
        <strain evidence="4 5">NRRL 2496</strain>
    </source>
</reference>
<proteinExistence type="inferred from homology"/>
<gene>
    <name evidence="4" type="ORF">BCR43DRAFT_496568</name>
</gene>
<evidence type="ECO:0000256" key="2">
    <source>
        <dbReference type="ARBA" id="ARBA00022801"/>
    </source>
</evidence>
<evidence type="ECO:0000256" key="1">
    <source>
        <dbReference type="ARBA" id="ARBA00010515"/>
    </source>
</evidence>
<dbReference type="STRING" id="13706.A0A1X2H4C9"/>
<comment type="similarity">
    <text evidence="1">Belongs to the 'GDXG' lipolytic enzyme family.</text>
</comment>
<dbReference type="PROSITE" id="PS01173">
    <property type="entry name" value="LIPASE_GDXG_HIS"/>
    <property type="match status" value="1"/>
</dbReference>